<dbReference type="Gene3D" id="3.30.479.30">
    <property type="entry name" value="Band 7 domain"/>
    <property type="match status" value="1"/>
</dbReference>
<dbReference type="SUPFAM" id="SSF117892">
    <property type="entry name" value="Band 7/SPFH domain"/>
    <property type="match status" value="1"/>
</dbReference>
<name>A0A507CW38_9FUNG</name>
<dbReference type="VEuPathDB" id="FungiDB:SeMB42_g04869"/>
<protein>
    <recommendedName>
        <fullName evidence="6">Band 7 domain-containing protein</fullName>
    </recommendedName>
</protein>
<evidence type="ECO:0000256" key="2">
    <source>
        <dbReference type="ARBA" id="ARBA00007161"/>
    </source>
</evidence>
<evidence type="ECO:0000259" key="6">
    <source>
        <dbReference type="Pfam" id="PF01145"/>
    </source>
</evidence>
<sequence>MVGFVVAKANEFLIKTGMGIDDIYLCKKCWVLPFQRVTVFDIAPVNYTLSLQAMSAEKLEFTLPAVFTIGPKDEDVVALKKYGRLLSGSFDKSTHESRHVEELVRGVIEGETRVIAASLTMEEIFQQRKLFKDQVIKNVQAELDQFGLFIYNANVKQLQDTAGSDYFHYLRQKTEQGVINQAKVDVAEARYRGDVGEKERDGLTRREAARIEADTVVYENEKKASMAIAQGALTTKQIEIDNGVLVARIQADKKAAQVDADLQKDLEIKLAAMNQERQRAEILTKTKVEAEGTIALADAQLYKQQRAVDGQLYEQTKDAEGTLYMQQKAAEGIRAIYEAQAEGLQRLKDALGSERAVLDYLMLEKGLYLDLAKSNAEAIRGLQPKITVWNTGANSGEADSMQPIRNVFQSIPPLLTTIQEQTGINPPAWMAHMNAASASASAAPSQINGIKA</sequence>
<dbReference type="InterPro" id="IPR027705">
    <property type="entry name" value="Flotillin_fam"/>
</dbReference>
<dbReference type="AlphaFoldDB" id="A0A507CW38"/>
<dbReference type="GO" id="GO:0005886">
    <property type="term" value="C:plasma membrane"/>
    <property type="evidence" value="ECO:0007669"/>
    <property type="project" value="UniProtKB-SubCell"/>
</dbReference>
<comment type="caution">
    <text evidence="7">The sequence shown here is derived from an EMBL/GenBank/DDBJ whole genome shotgun (WGS) entry which is preliminary data.</text>
</comment>
<dbReference type="EMBL" id="QEAN01000210">
    <property type="protein sequence ID" value="TPX43090.1"/>
    <property type="molecule type" value="Genomic_DNA"/>
</dbReference>
<keyword evidence="4" id="KW-0472">Membrane</keyword>
<dbReference type="STRING" id="286115.A0A507CW38"/>
<keyword evidence="3" id="KW-1003">Cell membrane</keyword>
<dbReference type="InterPro" id="IPR036013">
    <property type="entry name" value="Band_7/SPFH_dom_sf"/>
</dbReference>
<dbReference type="CDD" id="cd03399">
    <property type="entry name" value="SPFH_flotillin"/>
    <property type="match status" value="1"/>
</dbReference>
<organism evidence="7 8">
    <name type="scientific">Synchytrium endobioticum</name>
    <dbReference type="NCBI Taxonomy" id="286115"/>
    <lineage>
        <taxon>Eukaryota</taxon>
        <taxon>Fungi</taxon>
        <taxon>Fungi incertae sedis</taxon>
        <taxon>Chytridiomycota</taxon>
        <taxon>Chytridiomycota incertae sedis</taxon>
        <taxon>Chytridiomycetes</taxon>
        <taxon>Synchytriales</taxon>
        <taxon>Synchytriaceae</taxon>
        <taxon>Synchytrium</taxon>
    </lineage>
</organism>
<dbReference type="InterPro" id="IPR001107">
    <property type="entry name" value="Band_7"/>
</dbReference>
<proteinExistence type="inferred from homology"/>
<accession>A0A507CW38</accession>
<feature type="domain" description="Band 7" evidence="6">
    <location>
        <begin position="28"/>
        <end position="189"/>
    </location>
</feature>
<comment type="similarity">
    <text evidence="2 5">Belongs to the band 7/mec-2 family. Flotillin subfamily.</text>
</comment>
<dbReference type="PANTHER" id="PTHR13806">
    <property type="entry name" value="FLOTILLIN-RELATED"/>
    <property type="match status" value="1"/>
</dbReference>
<evidence type="ECO:0000256" key="4">
    <source>
        <dbReference type="ARBA" id="ARBA00023136"/>
    </source>
</evidence>
<evidence type="ECO:0000256" key="5">
    <source>
        <dbReference type="RuleBase" id="RU366054"/>
    </source>
</evidence>
<evidence type="ECO:0000313" key="8">
    <source>
        <dbReference type="Proteomes" id="UP000317494"/>
    </source>
</evidence>
<comment type="subcellular location">
    <subcellularLocation>
        <location evidence="1">Cell membrane</location>
    </subcellularLocation>
</comment>
<keyword evidence="8" id="KW-1185">Reference proteome</keyword>
<evidence type="ECO:0000256" key="1">
    <source>
        <dbReference type="ARBA" id="ARBA00004236"/>
    </source>
</evidence>
<dbReference type="PANTHER" id="PTHR13806:SF31">
    <property type="entry name" value="FLOTILLIN-LIKE PROTEIN 1-RELATED"/>
    <property type="match status" value="1"/>
</dbReference>
<evidence type="ECO:0000256" key="3">
    <source>
        <dbReference type="ARBA" id="ARBA00022475"/>
    </source>
</evidence>
<gene>
    <name evidence="7" type="ORF">SeMB42_g04869</name>
</gene>
<dbReference type="Pfam" id="PF01145">
    <property type="entry name" value="Band_7"/>
    <property type="match status" value="1"/>
</dbReference>
<dbReference type="Proteomes" id="UP000317494">
    <property type="component" value="Unassembled WGS sequence"/>
</dbReference>
<reference evidence="7 8" key="1">
    <citation type="journal article" date="2019" name="Sci. Rep.">
        <title>Comparative genomics of chytrid fungi reveal insights into the obligate biotrophic and pathogenic lifestyle of Synchytrium endobioticum.</title>
        <authorList>
            <person name="van de Vossenberg B.T.L.H."/>
            <person name="Warris S."/>
            <person name="Nguyen H.D.T."/>
            <person name="van Gent-Pelzer M.P.E."/>
            <person name="Joly D.L."/>
            <person name="van de Geest H.C."/>
            <person name="Bonants P.J.M."/>
            <person name="Smith D.S."/>
            <person name="Levesque C.A."/>
            <person name="van der Lee T.A.J."/>
        </authorList>
    </citation>
    <scope>NUCLEOTIDE SEQUENCE [LARGE SCALE GENOMIC DNA]</scope>
    <source>
        <strain evidence="7 8">MB42</strain>
    </source>
</reference>
<evidence type="ECO:0000313" key="7">
    <source>
        <dbReference type="EMBL" id="TPX43090.1"/>
    </source>
</evidence>